<dbReference type="EMBL" id="LNQR01000052">
    <property type="protein sequence ID" value="KWT87250.1"/>
    <property type="molecule type" value="Genomic_DNA"/>
</dbReference>
<dbReference type="Proteomes" id="UP000060487">
    <property type="component" value="Unassembled WGS sequence"/>
</dbReference>
<gene>
    <name evidence="6" type="ORF">ASN18_1366</name>
</gene>
<feature type="transmembrane region" description="Helical" evidence="5">
    <location>
        <begin position="228"/>
        <end position="248"/>
    </location>
</feature>
<evidence type="ECO:0000256" key="1">
    <source>
        <dbReference type="ARBA" id="ARBA00004141"/>
    </source>
</evidence>
<dbReference type="InterPro" id="IPR052527">
    <property type="entry name" value="Metal_cation-efflux_comp"/>
</dbReference>
<comment type="subcellular location">
    <subcellularLocation>
        <location evidence="1">Membrane</location>
        <topology evidence="1">Multi-pass membrane protein</topology>
    </subcellularLocation>
</comment>
<name>A0ABR5SIA0_9BACT</name>
<evidence type="ECO:0000313" key="6">
    <source>
        <dbReference type="EMBL" id="KWT87250.1"/>
    </source>
</evidence>
<protein>
    <submittedName>
        <fullName evidence="6">Uncharacterized protein</fullName>
    </submittedName>
</protein>
<evidence type="ECO:0000256" key="5">
    <source>
        <dbReference type="SAM" id="Phobius"/>
    </source>
</evidence>
<evidence type="ECO:0000256" key="4">
    <source>
        <dbReference type="ARBA" id="ARBA00023136"/>
    </source>
</evidence>
<evidence type="ECO:0000313" key="7">
    <source>
        <dbReference type="Proteomes" id="UP000060487"/>
    </source>
</evidence>
<keyword evidence="7" id="KW-1185">Reference proteome</keyword>
<dbReference type="PANTHER" id="PTHR43847:SF1">
    <property type="entry name" value="BLL3993 PROTEIN"/>
    <property type="match status" value="1"/>
</dbReference>
<dbReference type="PANTHER" id="PTHR43847">
    <property type="entry name" value="BLL3993 PROTEIN"/>
    <property type="match status" value="1"/>
</dbReference>
<keyword evidence="4 5" id="KW-0472">Membrane</keyword>
<dbReference type="Gene3D" id="1.20.120.1630">
    <property type="match status" value="1"/>
</dbReference>
<feature type="transmembrane region" description="Helical" evidence="5">
    <location>
        <begin position="411"/>
        <end position="433"/>
    </location>
</feature>
<proteinExistence type="predicted"/>
<dbReference type="Pfam" id="PF04140">
    <property type="entry name" value="ICMT"/>
    <property type="match status" value="1"/>
</dbReference>
<comment type="caution">
    <text evidence="6">The sequence shown here is derived from an EMBL/GenBank/DDBJ whole genome shotgun (WGS) entry which is preliminary data.</text>
</comment>
<sequence length="593" mass="68727">MCEVLLIVLRACIIFSIIIVLLVPTDVFSGEVELTLSHYSVDNVVTVNIENNSKIEVFVEDIYIDLDHERYRYSYKGRIMPQETLTHQFHVTTPALQGTYPLTAAVSYLNEGRLLSLKHAAVFNYLENSPADDTCTAESVNTKNSGYIKVKSSNPHSVELILPDELVVMSRTLSSEYALYKVKSLTKGLKNKYPYFAYIEDIRYAKHRTSLCKGYINVDSLSSRRGAVPPYVLLLLSAVFLCVIYFNLMPKAVTLTRYASRMFLVTFSYYLLQNIDSFLDFTLNYIGNYSYHYLVTIALNNFRGSNYSYFFQYFVDLYMAVCLVVTFPYLYYYDNNKAIDQDKYVSLLRSICSVPGIFINKTVYWNKYSKLGMLTYMIKLFYIPYLTSWVINNTIHQNNLTMNFHWGYTAVNEYLTALFIYIDTVVFSFGYIIESKMLRNEIKSAEPTAIGWIVCLWCYPPFNQLSFKIFDYGVIDMTYPRWVVNIVIGLITLLWGIFAWASVTLGAKASNLTNRGIVRRGPYKYVRHPAYTAKIIVWFLQGIFLSQYSLGILLGFTLIYVLRAITEERHLSLDENYLDYKKSVKWKFIPKII</sequence>
<dbReference type="InterPro" id="IPR007269">
    <property type="entry name" value="ICMT_MeTrfase"/>
</dbReference>
<keyword evidence="3 5" id="KW-1133">Transmembrane helix</keyword>
<evidence type="ECO:0000256" key="2">
    <source>
        <dbReference type="ARBA" id="ARBA00022692"/>
    </source>
</evidence>
<feature type="transmembrane region" description="Helical" evidence="5">
    <location>
        <begin position="310"/>
        <end position="333"/>
    </location>
</feature>
<feature type="transmembrane region" description="Helical" evidence="5">
    <location>
        <begin position="482"/>
        <end position="503"/>
    </location>
</feature>
<feature type="transmembrane region" description="Helical" evidence="5">
    <location>
        <begin position="535"/>
        <end position="562"/>
    </location>
</feature>
<accession>A0ABR5SIA0</accession>
<reference evidence="6 7" key="1">
    <citation type="submission" date="2015-11" db="EMBL/GenBank/DDBJ databases">
        <authorList>
            <person name="Lin W."/>
        </authorList>
    </citation>
    <scope>NUCLEOTIDE SEQUENCE [LARGE SCALE GENOMIC DNA]</scope>
    <source>
        <strain evidence="6 7">HCH-1</strain>
    </source>
</reference>
<evidence type="ECO:0000256" key="3">
    <source>
        <dbReference type="ARBA" id="ARBA00022989"/>
    </source>
</evidence>
<feature type="transmembrane region" description="Helical" evidence="5">
    <location>
        <begin position="371"/>
        <end position="391"/>
    </location>
</feature>
<organism evidence="6 7">
    <name type="scientific">Candidatus Magnetominusculus xianensis</name>
    <dbReference type="NCBI Taxonomy" id="1748249"/>
    <lineage>
        <taxon>Bacteria</taxon>
        <taxon>Pseudomonadati</taxon>
        <taxon>Nitrospirota</taxon>
        <taxon>Nitrospiria</taxon>
        <taxon>Nitrospirales</taxon>
        <taxon>Nitrospiraceae</taxon>
        <taxon>Candidatus Magnetominusculus</taxon>
    </lineage>
</organism>
<keyword evidence="2 5" id="KW-0812">Transmembrane</keyword>